<feature type="compositionally biased region" description="Polar residues" evidence="5">
    <location>
        <begin position="431"/>
        <end position="440"/>
    </location>
</feature>
<feature type="transmembrane region" description="Helical" evidence="6">
    <location>
        <begin position="277"/>
        <end position="299"/>
    </location>
</feature>
<dbReference type="InterPro" id="IPR050186">
    <property type="entry name" value="TPT_transporter"/>
</dbReference>
<evidence type="ECO:0000256" key="3">
    <source>
        <dbReference type="ARBA" id="ARBA00022989"/>
    </source>
</evidence>
<dbReference type="EMBL" id="LATX01001565">
    <property type="protein sequence ID" value="KTB40648.1"/>
    <property type="molecule type" value="Genomic_DNA"/>
</dbReference>
<evidence type="ECO:0000256" key="1">
    <source>
        <dbReference type="ARBA" id="ARBA00004141"/>
    </source>
</evidence>
<feature type="transmembrane region" description="Helical" evidence="6">
    <location>
        <begin position="148"/>
        <end position="169"/>
    </location>
</feature>
<organism evidence="8 9">
    <name type="scientific">Moniliophthora roreri</name>
    <name type="common">Frosty pod rot fungus</name>
    <name type="synonym">Monilia roreri</name>
    <dbReference type="NCBI Taxonomy" id="221103"/>
    <lineage>
        <taxon>Eukaryota</taxon>
        <taxon>Fungi</taxon>
        <taxon>Dikarya</taxon>
        <taxon>Basidiomycota</taxon>
        <taxon>Agaricomycotina</taxon>
        <taxon>Agaricomycetes</taxon>
        <taxon>Agaricomycetidae</taxon>
        <taxon>Agaricales</taxon>
        <taxon>Marasmiineae</taxon>
        <taxon>Marasmiaceae</taxon>
        <taxon>Moniliophthora</taxon>
    </lineage>
</organism>
<keyword evidence="4 6" id="KW-0472">Membrane</keyword>
<gene>
    <name evidence="8" type="ORF">WG66_6809</name>
</gene>
<sequence length="457" mass="50852">MARPSGISLDEPLRRQSSLSEDEDVLAELEEQVHIASIEEKKRLWWRNAVINSLFIASWFFFATMLSVYNKWMFSDQHLKFSYPLFVTTLHMIVQFSLSATALKIWPKQFKPATKPTVQEYGKKAAPTAFATSLDIGLSNLSLKTISLSFYTMCKSSSLIFVLLFAFLFKLEKFSWRLVGVISLIFSGVLLMVATETHFVLGGFLLVISASGLGGFRWALTQMLLKNRKIGFSNPVVTIFWLSPCMAVTLGCLSVVIESWGTMFRSEFFAGFSKSLQTILFLIAPGFLAFCMVLSEFYILHRAGVVPMSIAGIAKEVTTIMISAWFFGDELTPLNITGVAITVCGIGLYTYHKYRKSLESTVPLDGHGNPISDEDETDPLVAPNGDHGYQVELDETTHLTLRRASEESNNDNDNAHLLFSAEDEQELGRSGSANDLNGSVDSGKEAPPVNRSEYRGK</sequence>
<evidence type="ECO:0000256" key="6">
    <source>
        <dbReference type="SAM" id="Phobius"/>
    </source>
</evidence>
<evidence type="ECO:0000256" key="5">
    <source>
        <dbReference type="SAM" id="MobiDB-lite"/>
    </source>
</evidence>
<name>A0A0W0FWH8_MONRR</name>
<evidence type="ECO:0000313" key="8">
    <source>
        <dbReference type="EMBL" id="KTB40648.1"/>
    </source>
</evidence>
<dbReference type="InterPro" id="IPR004853">
    <property type="entry name" value="Sugar_P_trans_dom"/>
</dbReference>
<dbReference type="PANTHER" id="PTHR11132">
    <property type="entry name" value="SOLUTE CARRIER FAMILY 35"/>
    <property type="match status" value="1"/>
</dbReference>
<evidence type="ECO:0000256" key="2">
    <source>
        <dbReference type="ARBA" id="ARBA00022692"/>
    </source>
</evidence>
<keyword evidence="3 6" id="KW-1133">Transmembrane helix</keyword>
<evidence type="ECO:0000256" key="4">
    <source>
        <dbReference type="ARBA" id="ARBA00023136"/>
    </source>
</evidence>
<feature type="transmembrane region" description="Helical" evidence="6">
    <location>
        <begin position="333"/>
        <end position="351"/>
    </location>
</feature>
<evidence type="ECO:0000313" key="9">
    <source>
        <dbReference type="Proteomes" id="UP000054988"/>
    </source>
</evidence>
<feature type="transmembrane region" description="Helical" evidence="6">
    <location>
        <begin position="200"/>
        <end position="220"/>
    </location>
</feature>
<dbReference type="eggNOG" id="KOG1443">
    <property type="taxonomic scope" value="Eukaryota"/>
</dbReference>
<comment type="caution">
    <text evidence="8">The sequence shown here is derived from an EMBL/GenBank/DDBJ whole genome shotgun (WGS) entry which is preliminary data.</text>
</comment>
<feature type="transmembrane region" description="Helical" evidence="6">
    <location>
        <begin position="232"/>
        <end position="257"/>
    </location>
</feature>
<feature type="region of interest" description="Disordered" evidence="5">
    <location>
        <begin position="365"/>
        <end position="387"/>
    </location>
</feature>
<dbReference type="GO" id="GO:0016020">
    <property type="term" value="C:membrane"/>
    <property type="evidence" value="ECO:0007669"/>
    <property type="project" value="UniProtKB-SubCell"/>
</dbReference>
<dbReference type="Proteomes" id="UP000054988">
    <property type="component" value="Unassembled WGS sequence"/>
</dbReference>
<feature type="transmembrane region" description="Helical" evidence="6">
    <location>
        <begin position="49"/>
        <end position="69"/>
    </location>
</feature>
<accession>A0A0W0FWH8</accession>
<keyword evidence="2 6" id="KW-0812">Transmembrane</keyword>
<proteinExistence type="predicted"/>
<evidence type="ECO:0000259" key="7">
    <source>
        <dbReference type="Pfam" id="PF03151"/>
    </source>
</evidence>
<reference evidence="8 9" key="1">
    <citation type="submission" date="2015-12" db="EMBL/GenBank/DDBJ databases">
        <title>Draft genome sequence of Moniliophthora roreri, the causal agent of frosty pod rot of cacao.</title>
        <authorList>
            <person name="Aime M.C."/>
            <person name="Diaz-Valderrama J.R."/>
            <person name="Kijpornyongpan T."/>
            <person name="Phillips-Mora W."/>
        </authorList>
    </citation>
    <scope>NUCLEOTIDE SEQUENCE [LARGE SCALE GENOMIC DNA]</scope>
    <source>
        <strain evidence="8 9">MCA 2952</strain>
    </source>
</reference>
<comment type="subcellular location">
    <subcellularLocation>
        <location evidence="1">Membrane</location>
        <topology evidence="1">Multi-pass membrane protein</topology>
    </subcellularLocation>
</comment>
<feature type="transmembrane region" description="Helical" evidence="6">
    <location>
        <begin position="81"/>
        <end position="106"/>
    </location>
</feature>
<feature type="region of interest" description="Disordered" evidence="5">
    <location>
        <begin position="404"/>
        <end position="457"/>
    </location>
</feature>
<dbReference type="AlphaFoldDB" id="A0A0W0FWH8"/>
<dbReference type="Pfam" id="PF03151">
    <property type="entry name" value="TPT"/>
    <property type="match status" value="1"/>
</dbReference>
<feature type="domain" description="Sugar phosphate transporter" evidence="7">
    <location>
        <begin position="54"/>
        <end position="349"/>
    </location>
</feature>
<feature type="transmembrane region" description="Helical" evidence="6">
    <location>
        <begin position="176"/>
        <end position="194"/>
    </location>
</feature>
<protein>
    <recommendedName>
        <fullName evidence="7">Sugar phosphate transporter domain-containing protein</fullName>
    </recommendedName>
</protein>